<accession>J0X0U7</accession>
<organism evidence="2 3">
    <name type="scientific">Scardovia wiggsiae F0424</name>
    <dbReference type="NCBI Taxonomy" id="857290"/>
    <lineage>
        <taxon>Bacteria</taxon>
        <taxon>Bacillati</taxon>
        <taxon>Actinomycetota</taxon>
        <taxon>Actinomycetes</taxon>
        <taxon>Bifidobacteriales</taxon>
        <taxon>Bifidobacteriaceae</taxon>
        <taxon>Scardovia</taxon>
    </lineage>
</organism>
<evidence type="ECO:0000259" key="1">
    <source>
        <dbReference type="Pfam" id="PF25591"/>
    </source>
</evidence>
<dbReference type="InterPro" id="IPR057893">
    <property type="entry name" value="LRV_2"/>
</dbReference>
<dbReference type="Pfam" id="PF25591">
    <property type="entry name" value="LRV_2"/>
    <property type="match status" value="1"/>
</dbReference>
<dbReference type="STRING" id="857290.HMPREF9156_00876"/>
<sequence length="85" mass="9611">MMRKYKISSMMPAPPPPPLKLTPYVAVSHSDAEILWYIARNIPQLRCWLIANPNSTPELLEYISQSGGPHVKECFAVLFDSLDQP</sequence>
<evidence type="ECO:0000313" key="3">
    <source>
        <dbReference type="Proteomes" id="UP000006415"/>
    </source>
</evidence>
<protein>
    <recommendedName>
        <fullName evidence="1">Leucine rich repeat variant domain-containing protein</fullName>
    </recommendedName>
</protein>
<dbReference type="OrthoDB" id="3238842at2"/>
<comment type="caution">
    <text evidence="2">The sequence shown here is derived from an EMBL/GenBank/DDBJ whole genome shotgun (WGS) entry which is preliminary data.</text>
</comment>
<evidence type="ECO:0000313" key="2">
    <source>
        <dbReference type="EMBL" id="EJD65001.1"/>
    </source>
</evidence>
<name>J0X0U7_9BIFI</name>
<keyword evidence="3" id="KW-1185">Reference proteome</keyword>
<dbReference type="HOGENOM" id="CLU_176072_0_0_11"/>
<reference evidence="2 3" key="1">
    <citation type="submission" date="2012-01" db="EMBL/GenBank/DDBJ databases">
        <title>The Genome Sequence of Scardovia wiggsiae F0424.</title>
        <authorList>
            <consortium name="The Broad Institute Genome Sequencing Platform"/>
            <person name="Earl A."/>
            <person name="Ward D."/>
            <person name="Feldgarden M."/>
            <person name="Gevers D."/>
            <person name="Izard J."/>
            <person name="Ganesan A."/>
            <person name="Baranova O.V."/>
            <person name="Blanton J.M."/>
            <person name="Tanner A.C."/>
            <person name="Mathney J."/>
            <person name="Dewhirst F.E."/>
            <person name="Young S.K."/>
            <person name="Zeng Q."/>
            <person name="Gargeya S."/>
            <person name="Fitzgerald M."/>
            <person name="Haas B."/>
            <person name="Abouelleil A."/>
            <person name="Alvarado L."/>
            <person name="Arachchi H.M."/>
            <person name="Berlin A."/>
            <person name="Chapman S.B."/>
            <person name="Gearin G."/>
            <person name="Goldberg J."/>
            <person name="Griggs A."/>
            <person name="Gujja S."/>
            <person name="Hansen M."/>
            <person name="Heiman D."/>
            <person name="Howarth C."/>
            <person name="Larimer J."/>
            <person name="Lui A."/>
            <person name="MacDonald P.J.P."/>
            <person name="McCowen C."/>
            <person name="Montmayeur A."/>
            <person name="Murphy C."/>
            <person name="Neiman D."/>
            <person name="Pearson M."/>
            <person name="Priest M."/>
            <person name="Roberts A."/>
            <person name="Saif S."/>
            <person name="Shea T."/>
            <person name="Sisk P."/>
            <person name="Stolte C."/>
            <person name="Sykes S."/>
            <person name="Wortman J."/>
            <person name="Nusbaum C."/>
            <person name="Birren B."/>
        </authorList>
    </citation>
    <scope>NUCLEOTIDE SEQUENCE [LARGE SCALE GENOMIC DNA]</scope>
    <source>
        <strain evidence="2 3">F0424</strain>
    </source>
</reference>
<dbReference type="EMBL" id="AGZS01000003">
    <property type="protein sequence ID" value="EJD65001.1"/>
    <property type="molecule type" value="Genomic_DNA"/>
</dbReference>
<dbReference type="RefSeq" id="WP_007147940.1">
    <property type="nucleotide sequence ID" value="NZ_AKCI01000001.1"/>
</dbReference>
<feature type="domain" description="Leucine rich repeat variant" evidence="1">
    <location>
        <begin position="29"/>
        <end position="76"/>
    </location>
</feature>
<dbReference type="AlphaFoldDB" id="J0X0U7"/>
<gene>
    <name evidence="2" type="ORF">HMPREF9156_00876</name>
</gene>
<dbReference type="eggNOG" id="ENOG5031TDZ">
    <property type="taxonomic scope" value="Bacteria"/>
</dbReference>
<dbReference type="Proteomes" id="UP000006415">
    <property type="component" value="Unassembled WGS sequence"/>
</dbReference>
<proteinExistence type="predicted"/>